<dbReference type="PANTHER" id="PTHR43798">
    <property type="entry name" value="MONOACYLGLYCEROL LIPASE"/>
    <property type="match status" value="1"/>
</dbReference>
<keyword evidence="5" id="KW-1185">Reference proteome</keyword>
<dbReference type="Pfam" id="PF12697">
    <property type="entry name" value="Abhydrolase_6"/>
    <property type="match status" value="1"/>
</dbReference>
<evidence type="ECO:0000256" key="2">
    <source>
        <dbReference type="SAM" id="Phobius"/>
    </source>
</evidence>
<keyword evidence="1 4" id="KW-0378">Hydrolase</keyword>
<dbReference type="RefSeq" id="WP_114477720.1">
    <property type="nucleotide sequence ID" value="NZ_QPII01000002.1"/>
</dbReference>
<gene>
    <name evidence="4" type="ORF">DU505_04085</name>
</gene>
<dbReference type="GO" id="GO:0016020">
    <property type="term" value="C:membrane"/>
    <property type="evidence" value="ECO:0007669"/>
    <property type="project" value="TreeGrafter"/>
</dbReference>
<feature type="transmembrane region" description="Helical" evidence="2">
    <location>
        <begin position="67"/>
        <end position="86"/>
    </location>
</feature>
<dbReference type="InterPro" id="IPR029058">
    <property type="entry name" value="AB_hydrolase_fold"/>
</dbReference>
<organism evidence="4 5">
    <name type="scientific">Billgrantia montanilacus</name>
    <dbReference type="NCBI Taxonomy" id="2282305"/>
    <lineage>
        <taxon>Bacteria</taxon>
        <taxon>Pseudomonadati</taxon>
        <taxon>Pseudomonadota</taxon>
        <taxon>Gammaproteobacteria</taxon>
        <taxon>Oceanospirillales</taxon>
        <taxon>Halomonadaceae</taxon>
        <taxon>Billgrantia</taxon>
    </lineage>
</organism>
<dbReference type="EMBL" id="QPII01000002">
    <property type="protein sequence ID" value="RCV91077.1"/>
    <property type="molecule type" value="Genomic_DNA"/>
</dbReference>
<evidence type="ECO:0000313" key="5">
    <source>
        <dbReference type="Proteomes" id="UP000252405"/>
    </source>
</evidence>
<keyword evidence="2" id="KW-0472">Membrane</keyword>
<dbReference type="OrthoDB" id="9780744at2"/>
<dbReference type="InterPro" id="IPR050266">
    <property type="entry name" value="AB_hydrolase_sf"/>
</dbReference>
<keyword evidence="2" id="KW-1133">Transmembrane helix</keyword>
<evidence type="ECO:0000313" key="4">
    <source>
        <dbReference type="EMBL" id="RCV91077.1"/>
    </source>
</evidence>
<dbReference type="GO" id="GO:0016787">
    <property type="term" value="F:hydrolase activity"/>
    <property type="evidence" value="ECO:0007669"/>
    <property type="project" value="UniProtKB-KW"/>
</dbReference>
<dbReference type="AlphaFoldDB" id="A0A368U3L6"/>
<dbReference type="SUPFAM" id="SSF53474">
    <property type="entry name" value="alpha/beta-Hydrolases"/>
    <property type="match status" value="1"/>
</dbReference>
<proteinExistence type="predicted"/>
<protein>
    <submittedName>
        <fullName evidence="4">Alpha/beta fold hydrolase</fullName>
    </submittedName>
</protein>
<dbReference type="Gene3D" id="3.40.50.1820">
    <property type="entry name" value="alpha/beta hydrolase"/>
    <property type="match status" value="1"/>
</dbReference>
<keyword evidence="2" id="KW-0812">Transmembrane</keyword>
<dbReference type="Proteomes" id="UP000252405">
    <property type="component" value="Unassembled WGS sequence"/>
</dbReference>
<comment type="caution">
    <text evidence="4">The sequence shown here is derived from an EMBL/GenBank/DDBJ whole genome shotgun (WGS) entry which is preliminary data.</text>
</comment>
<evidence type="ECO:0000259" key="3">
    <source>
        <dbReference type="Pfam" id="PF12697"/>
    </source>
</evidence>
<name>A0A368U3L6_9GAMM</name>
<accession>A0A368U3L6</accession>
<feature type="domain" description="AB hydrolase-1" evidence="3">
    <location>
        <begin position="4"/>
        <end position="226"/>
    </location>
</feature>
<dbReference type="InterPro" id="IPR000073">
    <property type="entry name" value="AB_hydrolase_1"/>
</dbReference>
<evidence type="ECO:0000256" key="1">
    <source>
        <dbReference type="ARBA" id="ARBA00022801"/>
    </source>
</evidence>
<reference evidence="4 5" key="1">
    <citation type="submission" date="2018-07" db="EMBL/GenBank/DDBJ databases">
        <title>Halomonas montanilacus sp. nov., isolated from Lake Pengyan on Tibetan Plateau.</title>
        <authorList>
            <person name="Lu H."/>
            <person name="Xing P."/>
            <person name="Wu Q."/>
        </authorList>
    </citation>
    <scope>NUCLEOTIDE SEQUENCE [LARGE SCALE GENOMIC DNA]</scope>
    <source>
        <strain evidence="4 5">PYC7W</strain>
    </source>
</reference>
<sequence length="250" mass="26909">MTKLVLLSGWGIDARIWQPLAPYWPDDVEVTTPDWPGYAGQALDEMLAPDDLAGLGRRMAAALPADAVWVGWSLGGLLACALLAYLPAPRSLAMLGTGPRFCSTEGVTPQELGTFQRAFARNPNATWQHFLRWQLQGEPDARTAHRRLLDLIGRKPSASHATMAAGLIQLATLDVAPILAAPPCSVLRMAGQQDPLLSPASRHTADVTLSATGHCPMLTRPDLLADHLVDIAQRAGDGRNEITDSREEVS</sequence>
<dbReference type="PANTHER" id="PTHR43798:SF31">
    <property type="entry name" value="AB HYDROLASE SUPERFAMILY PROTEIN YCLE"/>
    <property type="match status" value="1"/>
</dbReference>